<dbReference type="InterPro" id="IPR023214">
    <property type="entry name" value="HAD_sf"/>
</dbReference>
<dbReference type="PANTHER" id="PTHR10788:SF106">
    <property type="entry name" value="BCDNA.GH08860"/>
    <property type="match status" value="1"/>
</dbReference>
<organism evidence="2">
    <name type="scientific">Physarum polycephalum</name>
    <name type="common">Many-headed slime mold</name>
    <name type="synonym">Badhamia polycephala</name>
    <dbReference type="NCBI Taxonomy" id="5791"/>
    <lineage>
        <taxon>Eukaryota</taxon>
        <taxon>Amoebozoa</taxon>
        <taxon>Evosea</taxon>
        <taxon>Eumycetozoa</taxon>
        <taxon>Myxogastria</taxon>
        <taxon>Myxogastromycetidae</taxon>
        <taxon>Physariida</taxon>
        <taxon>Physaraceae</taxon>
        <taxon>Physarum</taxon>
    </lineage>
</organism>
<name>Q207W4_PHYPO</name>
<dbReference type="InterPro" id="IPR003337">
    <property type="entry name" value="Trehalose_PPase"/>
</dbReference>
<evidence type="ECO:0000313" key="2">
    <source>
        <dbReference type="EMBL" id="ABD72551.1"/>
    </source>
</evidence>
<dbReference type="Gene3D" id="3.40.50.2000">
    <property type="entry name" value="Glycogen Phosphorylase B"/>
    <property type="match status" value="1"/>
</dbReference>
<dbReference type="GO" id="GO:0005829">
    <property type="term" value="C:cytosol"/>
    <property type="evidence" value="ECO:0007669"/>
    <property type="project" value="TreeGrafter"/>
</dbReference>
<protein>
    <submittedName>
        <fullName evidence="2">Trehalose phosphate phosphatase-like protein cluster A</fullName>
    </submittedName>
</protein>
<dbReference type="Gene3D" id="3.40.50.1000">
    <property type="entry name" value="HAD superfamily/HAD-like"/>
    <property type="match status" value="1"/>
</dbReference>
<feature type="non-terminal residue" evidence="2">
    <location>
        <position position="1"/>
    </location>
</feature>
<dbReference type="SUPFAM" id="SSF53756">
    <property type="entry name" value="UDP-Glycosyltransferase/glycogen phosphorylase"/>
    <property type="match status" value="1"/>
</dbReference>
<dbReference type="InterPro" id="IPR001830">
    <property type="entry name" value="Glyco_trans_20"/>
</dbReference>
<dbReference type="GO" id="GO:0004805">
    <property type="term" value="F:trehalose-phosphatase activity"/>
    <property type="evidence" value="ECO:0007669"/>
    <property type="project" value="TreeGrafter"/>
</dbReference>
<dbReference type="Pfam" id="PF00982">
    <property type="entry name" value="Glyco_transf_20"/>
    <property type="match status" value="1"/>
</dbReference>
<dbReference type="GO" id="GO:0005992">
    <property type="term" value="P:trehalose biosynthetic process"/>
    <property type="evidence" value="ECO:0007669"/>
    <property type="project" value="InterPro"/>
</dbReference>
<dbReference type="SUPFAM" id="SSF56784">
    <property type="entry name" value="HAD-like"/>
    <property type="match status" value="1"/>
</dbReference>
<reference evidence="2" key="1">
    <citation type="journal article" date="2008" name="Protist">
        <title>Sampling gene diversity across the supergroup Amoebozoa: large EST data sets from Acanthamoeba castellanii, Hartmannella vermiformis, Physarum polycephalum, Hyperamoeba dachnaya and Hyperamoeba sp.</title>
        <authorList>
            <person name="Watkins R.F."/>
            <person name="Gray M.W."/>
        </authorList>
    </citation>
    <scope>NUCLEOTIDE SEQUENCE</scope>
</reference>
<sequence>ARCFCGALIVNPYSQSEVASALHEALTMPEDEKFEKHKSNWNYVRTHTCFVWADAFLSDLAGTAKPLPNSALPRLDFNVVRTAYKEANKRLLLLDYDGTLTPIVKDHMSALPPQTALSALRRLASDERNKVYVISGRDSSVLERWLGHLNIGLCCEHGSFIRDTRDSNWVSVTS</sequence>
<dbReference type="PANTHER" id="PTHR10788">
    <property type="entry name" value="TREHALOSE-6-PHOSPHATE SYNTHASE"/>
    <property type="match status" value="1"/>
</dbReference>
<dbReference type="GO" id="GO:0003825">
    <property type="term" value="F:alpha,alpha-trehalose-phosphate synthase (UDP-forming) activity"/>
    <property type="evidence" value="ECO:0007669"/>
    <property type="project" value="TreeGrafter"/>
</dbReference>
<feature type="non-terminal residue" evidence="2">
    <location>
        <position position="174"/>
    </location>
</feature>
<proteinExistence type="evidence at transcript level"/>
<dbReference type="EMBL" id="DQ407643">
    <property type="protein sequence ID" value="ABD72551.1"/>
    <property type="molecule type" value="mRNA"/>
</dbReference>
<dbReference type="Pfam" id="PF02358">
    <property type="entry name" value="Trehalose_PPase"/>
    <property type="match status" value="1"/>
</dbReference>
<dbReference type="InterPro" id="IPR036412">
    <property type="entry name" value="HAD-like_sf"/>
</dbReference>
<evidence type="ECO:0000256" key="1">
    <source>
        <dbReference type="ARBA" id="ARBA00005409"/>
    </source>
</evidence>
<dbReference type="AlphaFoldDB" id="Q207W4"/>
<comment type="similarity">
    <text evidence="1">In the N-terminal section; belongs to the glycosyltransferase 20 family.</text>
</comment>
<accession>Q207W4</accession>